<evidence type="ECO:0000256" key="4">
    <source>
        <dbReference type="ARBA" id="ARBA00023163"/>
    </source>
</evidence>
<dbReference type="InterPro" id="IPR058163">
    <property type="entry name" value="LysR-type_TF_proteobact-type"/>
</dbReference>
<evidence type="ECO:0000256" key="3">
    <source>
        <dbReference type="ARBA" id="ARBA00023125"/>
    </source>
</evidence>
<dbReference type="Gene3D" id="3.40.190.290">
    <property type="match status" value="1"/>
</dbReference>
<keyword evidence="7" id="KW-1185">Reference proteome</keyword>
<dbReference type="InterPro" id="IPR005119">
    <property type="entry name" value="LysR_subst-bd"/>
</dbReference>
<dbReference type="Proteomes" id="UP001180536">
    <property type="component" value="Unassembled WGS sequence"/>
</dbReference>
<sequence>MDRLTAARVFVSVVEQGSLTQAAEQLDMSTAMVSRYLAAMETWLGARLLHRTTRRLSLTEAGQSALPSCRQLLDLAQDVEHQAGAAQREPAGRLRIACSPSFAEAQLAPAFIDFQRAHPRVSFALLAADRSVDLATERVDLAVRITNALEPTLITRPLALCRSVLCASPAYLHAHGRPATLGDLQAHRCLSHAFVNAAQYRLRREGELVELPFADSFSTNETAVLRRAVLAGGGIAMLPTYFVGGDLASGRLVRVLPELEPETLGIHAIFLSRQHQPLALRLLVDFLAARFGGPTPPWDAA</sequence>
<dbReference type="PANTHER" id="PTHR30537">
    <property type="entry name" value="HTH-TYPE TRANSCRIPTIONAL REGULATOR"/>
    <property type="match status" value="1"/>
</dbReference>
<dbReference type="InterPro" id="IPR036390">
    <property type="entry name" value="WH_DNA-bd_sf"/>
</dbReference>
<keyword evidence="3 6" id="KW-0238">DNA-binding</keyword>
<dbReference type="Pfam" id="PF03466">
    <property type="entry name" value="LysR_substrate"/>
    <property type="match status" value="1"/>
</dbReference>
<dbReference type="EMBL" id="JAVDXQ010000006">
    <property type="protein sequence ID" value="MDR7298836.1"/>
    <property type="molecule type" value="Genomic_DNA"/>
</dbReference>
<dbReference type="InterPro" id="IPR036388">
    <property type="entry name" value="WH-like_DNA-bd_sf"/>
</dbReference>
<dbReference type="RefSeq" id="WP_310348045.1">
    <property type="nucleotide sequence ID" value="NZ_JAVDXQ010000006.1"/>
</dbReference>
<name>A0ABU1ZGQ3_9BURK</name>
<evidence type="ECO:0000313" key="6">
    <source>
        <dbReference type="EMBL" id="MDR7298836.1"/>
    </source>
</evidence>
<dbReference type="PROSITE" id="PS50931">
    <property type="entry name" value="HTH_LYSR"/>
    <property type="match status" value="1"/>
</dbReference>
<evidence type="ECO:0000259" key="5">
    <source>
        <dbReference type="PROSITE" id="PS50931"/>
    </source>
</evidence>
<dbReference type="Pfam" id="PF00126">
    <property type="entry name" value="HTH_1"/>
    <property type="match status" value="1"/>
</dbReference>
<keyword evidence="2" id="KW-0805">Transcription regulation</keyword>
<dbReference type="SUPFAM" id="SSF46785">
    <property type="entry name" value="Winged helix' DNA-binding domain"/>
    <property type="match status" value="1"/>
</dbReference>
<dbReference type="InterPro" id="IPR000847">
    <property type="entry name" value="LysR_HTH_N"/>
</dbReference>
<reference evidence="6 7" key="1">
    <citation type="submission" date="2023-07" db="EMBL/GenBank/DDBJ databases">
        <title>Sorghum-associated microbial communities from plants grown in Nebraska, USA.</title>
        <authorList>
            <person name="Schachtman D."/>
        </authorList>
    </citation>
    <scope>NUCLEOTIDE SEQUENCE [LARGE SCALE GENOMIC DNA]</scope>
    <source>
        <strain evidence="6 7">BE310</strain>
    </source>
</reference>
<dbReference type="CDD" id="cd08422">
    <property type="entry name" value="PBP2_CrgA_like"/>
    <property type="match status" value="1"/>
</dbReference>
<gene>
    <name evidence="6" type="ORF">J2X16_004204</name>
</gene>
<organism evidence="6 7">
    <name type="scientific">Pelomonas aquatica</name>
    <dbReference type="NCBI Taxonomy" id="431058"/>
    <lineage>
        <taxon>Bacteria</taxon>
        <taxon>Pseudomonadati</taxon>
        <taxon>Pseudomonadota</taxon>
        <taxon>Betaproteobacteria</taxon>
        <taxon>Burkholderiales</taxon>
        <taxon>Sphaerotilaceae</taxon>
        <taxon>Roseateles</taxon>
    </lineage>
</organism>
<dbReference type="PANTHER" id="PTHR30537:SF35">
    <property type="entry name" value="TRANSCRIPTIONAL REGULATORY PROTEIN"/>
    <property type="match status" value="1"/>
</dbReference>
<dbReference type="SUPFAM" id="SSF53850">
    <property type="entry name" value="Periplasmic binding protein-like II"/>
    <property type="match status" value="1"/>
</dbReference>
<keyword evidence="4" id="KW-0804">Transcription</keyword>
<comment type="similarity">
    <text evidence="1">Belongs to the LysR transcriptional regulatory family.</text>
</comment>
<evidence type="ECO:0000313" key="7">
    <source>
        <dbReference type="Proteomes" id="UP001180536"/>
    </source>
</evidence>
<evidence type="ECO:0000256" key="2">
    <source>
        <dbReference type="ARBA" id="ARBA00023015"/>
    </source>
</evidence>
<proteinExistence type="inferred from homology"/>
<feature type="domain" description="HTH lysR-type" evidence="5">
    <location>
        <begin position="1"/>
        <end position="59"/>
    </location>
</feature>
<evidence type="ECO:0000256" key="1">
    <source>
        <dbReference type="ARBA" id="ARBA00009437"/>
    </source>
</evidence>
<dbReference type="GO" id="GO:0003677">
    <property type="term" value="F:DNA binding"/>
    <property type="evidence" value="ECO:0007669"/>
    <property type="project" value="UniProtKB-KW"/>
</dbReference>
<comment type="caution">
    <text evidence="6">The sequence shown here is derived from an EMBL/GenBank/DDBJ whole genome shotgun (WGS) entry which is preliminary data.</text>
</comment>
<protein>
    <submittedName>
        <fullName evidence="6">DNA-binding transcriptional LysR family regulator</fullName>
    </submittedName>
</protein>
<accession>A0ABU1ZGQ3</accession>
<dbReference type="Gene3D" id="1.10.10.10">
    <property type="entry name" value="Winged helix-like DNA-binding domain superfamily/Winged helix DNA-binding domain"/>
    <property type="match status" value="1"/>
</dbReference>